<evidence type="ECO:0000256" key="12">
    <source>
        <dbReference type="RuleBase" id="RU362091"/>
    </source>
</evidence>
<feature type="transmembrane region" description="Helical" evidence="13">
    <location>
        <begin position="425"/>
        <end position="448"/>
    </location>
</feature>
<dbReference type="GO" id="GO:0015293">
    <property type="term" value="F:symporter activity"/>
    <property type="evidence" value="ECO:0007669"/>
    <property type="project" value="UniProtKB-KW"/>
</dbReference>
<keyword evidence="15" id="KW-1185">Reference proteome</keyword>
<gene>
    <name evidence="14" type="ORF">ACFQKE_09150</name>
</gene>
<keyword evidence="3" id="KW-0813">Transport</keyword>
<evidence type="ECO:0000256" key="1">
    <source>
        <dbReference type="ARBA" id="ARBA00004651"/>
    </source>
</evidence>
<keyword evidence="6" id="KW-0769">Symport</keyword>
<dbReference type="AlphaFoldDB" id="A0ABD5ZZF9"/>
<dbReference type="PROSITE" id="PS50283">
    <property type="entry name" value="NA_SOLUT_SYMP_3"/>
    <property type="match status" value="1"/>
</dbReference>
<sequence>MAADPLITGVVVVYLLIVLGIGVWGYRQTESTEDFLISGKRFGIWAVAFSAFASIMSGFGFIGGPGLFYSGGYAFLWIAIVAPLAFPISWFVLGKKMRLMAEVEQILTIPDAADARYDSDAVRFFVALSVLLGVISYLAVQLKAMGFVLADILGTSELVAVVLATVVIAVYTIGGGMIAGVFTDLIQGGIMVAGSIVVFFYALDYGGGFQRMSRELASNTPEFAGAFGSFPVMLALSWYFLFTIGNSGQPHMAHKLYMIRDVKLLKWGAPIAGLSYFLSSLMMLGIGISVRAGVETGALDSLSNPDMAAPFFLSNFVSPIVAGVVFAAALGAIMSTSDAFINIGAANLARDIPESLGMEYESDTQELWVNRLGSAAIIVISLFLAYFVQILVGILGVVGWALFAAPIVPLLGIGLNWRGATREGAIAAVVASLLVNLGLAVGSSVYSVSLPHGVVAGAFSLVVSSIVLIAVSLVTNTYSGEDIADEIYRVVVA</sequence>
<comment type="caution">
    <text evidence="14">The sequence shown here is derived from an EMBL/GenBank/DDBJ whole genome shotgun (WGS) entry which is preliminary data.</text>
</comment>
<dbReference type="Gene3D" id="1.20.1730.10">
    <property type="entry name" value="Sodium/glucose cotransporter"/>
    <property type="match status" value="1"/>
</dbReference>
<feature type="transmembrane region" description="Helical" evidence="13">
    <location>
        <begin position="6"/>
        <end position="26"/>
    </location>
</feature>
<feature type="transmembrane region" description="Helical" evidence="13">
    <location>
        <begin position="368"/>
        <end position="388"/>
    </location>
</feature>
<feature type="transmembrane region" description="Helical" evidence="13">
    <location>
        <begin position="74"/>
        <end position="93"/>
    </location>
</feature>
<dbReference type="GO" id="GO:0006814">
    <property type="term" value="P:sodium ion transport"/>
    <property type="evidence" value="ECO:0007669"/>
    <property type="project" value="UniProtKB-KW"/>
</dbReference>
<feature type="transmembrane region" description="Helical" evidence="13">
    <location>
        <begin position="394"/>
        <end position="413"/>
    </location>
</feature>
<feature type="transmembrane region" description="Helical" evidence="13">
    <location>
        <begin position="185"/>
        <end position="203"/>
    </location>
</feature>
<evidence type="ECO:0000313" key="15">
    <source>
        <dbReference type="Proteomes" id="UP001596434"/>
    </source>
</evidence>
<evidence type="ECO:0000256" key="7">
    <source>
        <dbReference type="ARBA" id="ARBA00022989"/>
    </source>
</evidence>
<evidence type="ECO:0000256" key="11">
    <source>
        <dbReference type="ARBA" id="ARBA00023201"/>
    </source>
</evidence>
<feature type="transmembrane region" description="Helical" evidence="13">
    <location>
        <begin position="223"/>
        <end position="244"/>
    </location>
</feature>
<keyword evidence="5 13" id="KW-0812">Transmembrane</keyword>
<dbReference type="RefSeq" id="WP_379703683.1">
    <property type="nucleotide sequence ID" value="NZ_JBHTAT010000001.1"/>
</dbReference>
<dbReference type="InterPro" id="IPR038377">
    <property type="entry name" value="Na/Glc_symporter_sf"/>
</dbReference>
<dbReference type="GeneID" id="96953814"/>
<evidence type="ECO:0000256" key="3">
    <source>
        <dbReference type="ARBA" id="ARBA00022448"/>
    </source>
</evidence>
<accession>A0ABD5ZZF9</accession>
<dbReference type="Proteomes" id="UP001596434">
    <property type="component" value="Unassembled WGS sequence"/>
</dbReference>
<evidence type="ECO:0000256" key="10">
    <source>
        <dbReference type="ARBA" id="ARBA00023136"/>
    </source>
</evidence>
<reference evidence="14 15" key="1">
    <citation type="journal article" date="2019" name="Int. J. Syst. Evol. Microbiol.">
        <title>The Global Catalogue of Microorganisms (GCM) 10K type strain sequencing project: providing services to taxonomists for standard genome sequencing and annotation.</title>
        <authorList>
            <consortium name="The Broad Institute Genomics Platform"/>
            <consortium name="The Broad Institute Genome Sequencing Center for Infectious Disease"/>
            <person name="Wu L."/>
            <person name="Ma J."/>
        </authorList>
    </citation>
    <scope>NUCLEOTIDE SEQUENCE [LARGE SCALE GENOMIC DNA]</scope>
    <source>
        <strain evidence="14 15">GX21</strain>
    </source>
</reference>
<feature type="transmembrane region" description="Helical" evidence="13">
    <location>
        <begin position="42"/>
        <end position="62"/>
    </location>
</feature>
<evidence type="ECO:0000256" key="6">
    <source>
        <dbReference type="ARBA" id="ARBA00022847"/>
    </source>
</evidence>
<dbReference type="PANTHER" id="PTHR48086">
    <property type="entry name" value="SODIUM/PROLINE SYMPORTER-RELATED"/>
    <property type="match status" value="1"/>
</dbReference>
<feature type="transmembrane region" description="Helical" evidence="13">
    <location>
        <begin position="121"/>
        <end position="140"/>
    </location>
</feature>
<organism evidence="14 15">
    <name type="scientific">Haloplanus litoreus</name>
    <dbReference type="NCBI Taxonomy" id="767515"/>
    <lineage>
        <taxon>Archaea</taxon>
        <taxon>Methanobacteriati</taxon>
        <taxon>Methanobacteriota</taxon>
        <taxon>Stenosarchaea group</taxon>
        <taxon>Halobacteria</taxon>
        <taxon>Halobacteriales</taxon>
        <taxon>Haloferacaceae</taxon>
        <taxon>Haloplanus</taxon>
    </lineage>
</organism>
<dbReference type="InterPro" id="IPR001734">
    <property type="entry name" value="Na/solute_symporter"/>
</dbReference>
<feature type="transmembrane region" description="Helical" evidence="13">
    <location>
        <begin position="264"/>
        <end position="288"/>
    </location>
</feature>
<dbReference type="GO" id="GO:0005886">
    <property type="term" value="C:plasma membrane"/>
    <property type="evidence" value="ECO:0007669"/>
    <property type="project" value="UniProtKB-SubCell"/>
</dbReference>
<evidence type="ECO:0000256" key="2">
    <source>
        <dbReference type="ARBA" id="ARBA00006434"/>
    </source>
</evidence>
<dbReference type="InterPro" id="IPR050277">
    <property type="entry name" value="Sodium:Solute_Symporter"/>
</dbReference>
<keyword evidence="9" id="KW-0406">Ion transport</keyword>
<feature type="transmembrane region" description="Helical" evidence="13">
    <location>
        <begin position="152"/>
        <end position="173"/>
    </location>
</feature>
<evidence type="ECO:0000256" key="13">
    <source>
        <dbReference type="SAM" id="Phobius"/>
    </source>
</evidence>
<feature type="transmembrane region" description="Helical" evidence="13">
    <location>
        <begin position="454"/>
        <end position="474"/>
    </location>
</feature>
<keyword evidence="11" id="KW-0739">Sodium transport</keyword>
<keyword evidence="4" id="KW-1003">Cell membrane</keyword>
<feature type="transmembrane region" description="Helical" evidence="13">
    <location>
        <begin position="308"/>
        <end position="333"/>
    </location>
</feature>
<proteinExistence type="inferred from homology"/>
<evidence type="ECO:0000256" key="4">
    <source>
        <dbReference type="ARBA" id="ARBA00022475"/>
    </source>
</evidence>
<evidence type="ECO:0000256" key="9">
    <source>
        <dbReference type="ARBA" id="ARBA00023065"/>
    </source>
</evidence>
<evidence type="ECO:0000256" key="8">
    <source>
        <dbReference type="ARBA" id="ARBA00023053"/>
    </source>
</evidence>
<dbReference type="Pfam" id="PF00474">
    <property type="entry name" value="SSF"/>
    <property type="match status" value="1"/>
</dbReference>
<name>A0ABD5ZZF9_9EURY</name>
<evidence type="ECO:0000313" key="14">
    <source>
        <dbReference type="EMBL" id="MFC7255453.1"/>
    </source>
</evidence>
<dbReference type="EMBL" id="JBHTAT010000001">
    <property type="protein sequence ID" value="MFC7255453.1"/>
    <property type="molecule type" value="Genomic_DNA"/>
</dbReference>
<comment type="subcellular location">
    <subcellularLocation>
        <location evidence="1">Cell membrane</location>
        <topology evidence="1">Multi-pass membrane protein</topology>
    </subcellularLocation>
</comment>
<protein>
    <submittedName>
        <fullName evidence="14">Sodium/proline symporter</fullName>
    </submittedName>
</protein>
<dbReference type="PANTHER" id="PTHR48086:SF3">
    <property type="entry name" value="SODIUM_PROLINE SYMPORTER"/>
    <property type="match status" value="1"/>
</dbReference>
<keyword evidence="10 13" id="KW-0472">Membrane</keyword>
<keyword evidence="7 13" id="KW-1133">Transmembrane helix</keyword>
<keyword evidence="8" id="KW-0915">Sodium</keyword>
<comment type="similarity">
    <text evidence="2 12">Belongs to the sodium:solute symporter (SSF) (TC 2.A.21) family.</text>
</comment>
<evidence type="ECO:0000256" key="5">
    <source>
        <dbReference type="ARBA" id="ARBA00022692"/>
    </source>
</evidence>